<dbReference type="RefSeq" id="XP_019917615.1">
    <property type="nucleotide sequence ID" value="XM_020061916.1"/>
</dbReference>
<dbReference type="VEuPathDB" id="PlasmoDB:PCOAH_00051340"/>
<keyword evidence="2" id="KW-0472">Membrane</keyword>
<organism evidence="3 4">
    <name type="scientific">Plasmodium coatneyi</name>
    <dbReference type="NCBI Taxonomy" id="208452"/>
    <lineage>
        <taxon>Eukaryota</taxon>
        <taxon>Sar</taxon>
        <taxon>Alveolata</taxon>
        <taxon>Apicomplexa</taxon>
        <taxon>Aconoidasida</taxon>
        <taxon>Haemosporida</taxon>
        <taxon>Plasmodiidae</taxon>
        <taxon>Plasmodium</taxon>
    </lineage>
</organism>
<keyword evidence="2" id="KW-1133">Transmembrane helix</keyword>
<reference evidence="4" key="1">
    <citation type="submission" date="2016-06" db="EMBL/GenBank/DDBJ databases">
        <title>First high quality genome sequence of Plasmodium coatneyi using continuous long reads from single molecule, real-time sequencing.</title>
        <authorList>
            <person name="Chien J.-T."/>
            <person name="Pakala S.B."/>
            <person name="Geraldo J.A."/>
            <person name="Lapp S.A."/>
            <person name="Barnwell J.W."/>
            <person name="Kissinger J.C."/>
            <person name="Galinski M.R."/>
            <person name="Humphrey J.C."/>
        </authorList>
    </citation>
    <scope>NUCLEOTIDE SEQUENCE [LARGE SCALE GENOMIC DNA]</scope>
    <source>
        <strain evidence="4">Hackeri</strain>
    </source>
</reference>
<keyword evidence="2" id="KW-0812">Transmembrane</keyword>
<dbReference type="Proteomes" id="UP000092716">
    <property type="component" value="Chromosome 14"/>
</dbReference>
<dbReference type="GeneID" id="30911868"/>
<proteinExistence type="predicted"/>
<evidence type="ECO:0000256" key="1">
    <source>
        <dbReference type="SAM" id="MobiDB-lite"/>
    </source>
</evidence>
<evidence type="ECO:0000256" key="2">
    <source>
        <dbReference type="SAM" id="Phobius"/>
    </source>
</evidence>
<feature type="region of interest" description="Disordered" evidence="1">
    <location>
        <begin position="282"/>
        <end position="313"/>
    </location>
</feature>
<protein>
    <submittedName>
        <fullName evidence="3">KIR protein</fullName>
    </submittedName>
</protein>
<dbReference type="EMBL" id="CP016252">
    <property type="protein sequence ID" value="ANQ10920.1"/>
    <property type="molecule type" value="Genomic_DNA"/>
</dbReference>
<name>A0A1B1E7J9_9APIC</name>
<dbReference type="AlphaFoldDB" id="A0A1B1E7J9"/>
<dbReference type="InterPro" id="IPR008780">
    <property type="entry name" value="Plasmodium_Vir"/>
</dbReference>
<evidence type="ECO:0000313" key="4">
    <source>
        <dbReference type="Proteomes" id="UP000092716"/>
    </source>
</evidence>
<gene>
    <name evidence="3" type="ORF">PCOAH_00051340</name>
</gene>
<evidence type="ECO:0000313" key="3">
    <source>
        <dbReference type="EMBL" id="ANQ10920.1"/>
    </source>
</evidence>
<dbReference type="Pfam" id="PF05795">
    <property type="entry name" value="Plasmodium_Vir"/>
    <property type="match status" value="1"/>
</dbReference>
<sequence length="341" mass="38281">MAQGVTAEECLDQLPSSVIYKELGSAKDSSTDAPSLWEAGGLLLSLLEDDKVDYVVRAWYLAARKKGEGGDDVEYKKYCNFFYYWIGDMLHSSKKSDSFSMNMGLAYSALNMLGVPNACQEINTTNKVNWSLFQNRKTVFDYYHDYQTIYNNLPPADGDKNWCETKYKDYLNKVSSVYDAATKDCTTTAATNNNTDPCCIKYNEEKSGGNDTKYKDLLEKGCDGAVTKAVPEQLITLERTDSPTTTASTIASSIAAVGGGLAAITSFFLYKYTNLFSGLRGTVSPKRSNRKRRSTNSNFDDTSNDDDTSTYESTNYNDLQRVLNARYHREYIFYRIRKGSK</sequence>
<dbReference type="OrthoDB" id="383226at2759"/>
<dbReference type="KEGG" id="pcot:PCOAH_00051340"/>
<feature type="transmembrane region" description="Helical" evidence="2">
    <location>
        <begin position="250"/>
        <end position="270"/>
    </location>
</feature>
<accession>A0A1B1E7J9</accession>
<keyword evidence="4" id="KW-1185">Reference proteome</keyword>